<keyword evidence="11" id="KW-1185">Reference proteome</keyword>
<dbReference type="CDD" id="cd17574">
    <property type="entry name" value="REC_OmpR"/>
    <property type="match status" value="1"/>
</dbReference>
<dbReference type="Pfam" id="PF00486">
    <property type="entry name" value="Trans_reg_C"/>
    <property type="match status" value="1"/>
</dbReference>
<feature type="domain" description="OmpR/PhoB-type" evidence="9">
    <location>
        <begin position="127"/>
        <end position="223"/>
    </location>
</feature>
<dbReference type="RefSeq" id="WP_045087810.1">
    <property type="nucleotide sequence ID" value="NZ_LN824141.1"/>
</dbReference>
<accession>A0A0C7P271</accession>
<dbReference type="Gene3D" id="3.40.50.2300">
    <property type="match status" value="1"/>
</dbReference>
<dbReference type="GO" id="GO:0000156">
    <property type="term" value="F:phosphorelay response regulator activity"/>
    <property type="evidence" value="ECO:0007669"/>
    <property type="project" value="TreeGrafter"/>
</dbReference>
<proteinExistence type="predicted"/>
<name>A0A0C7P271_DEFTU</name>
<reference evidence="11" key="1">
    <citation type="submission" date="2014-11" db="EMBL/GenBank/DDBJ databases">
        <authorList>
            <person name="Wibberg D."/>
        </authorList>
    </citation>
    <scope>NUCLEOTIDE SEQUENCE [LARGE SCALE GENOMIC DNA]</scope>
    <source>
        <strain evidence="11">L3</strain>
    </source>
</reference>
<evidence type="ECO:0000256" key="5">
    <source>
        <dbReference type="ARBA" id="ARBA00023163"/>
    </source>
</evidence>
<dbReference type="PANTHER" id="PTHR48111:SF73">
    <property type="entry name" value="ALKALINE PHOSPHATASE SYNTHESIS TRANSCRIPTIONAL REGULATORY PROTEIN PHOP"/>
    <property type="match status" value="1"/>
</dbReference>
<dbReference type="HOGENOM" id="CLU_000445_30_1_0"/>
<dbReference type="FunFam" id="3.40.50.2300:FF:000001">
    <property type="entry name" value="DNA-binding response regulator PhoB"/>
    <property type="match status" value="1"/>
</dbReference>
<keyword evidence="1 6" id="KW-0597">Phosphoprotein</keyword>
<dbReference type="Gene3D" id="1.10.10.10">
    <property type="entry name" value="Winged helix-like DNA-binding domain superfamily/Winged helix DNA-binding domain"/>
    <property type="match status" value="1"/>
</dbReference>
<keyword evidence="4 7" id="KW-0238">DNA-binding</keyword>
<dbReference type="GO" id="GO:0032993">
    <property type="term" value="C:protein-DNA complex"/>
    <property type="evidence" value="ECO:0007669"/>
    <property type="project" value="TreeGrafter"/>
</dbReference>
<evidence type="ECO:0000256" key="6">
    <source>
        <dbReference type="PROSITE-ProRule" id="PRU00169"/>
    </source>
</evidence>
<gene>
    <name evidence="10" type="ORF">DTL3_1031</name>
</gene>
<evidence type="ECO:0000256" key="3">
    <source>
        <dbReference type="ARBA" id="ARBA00023015"/>
    </source>
</evidence>
<dbReference type="Gene3D" id="6.10.250.690">
    <property type="match status" value="1"/>
</dbReference>
<dbReference type="EMBL" id="LN824141">
    <property type="protein sequence ID" value="CEP78335.1"/>
    <property type="molecule type" value="Genomic_DNA"/>
</dbReference>
<evidence type="ECO:0000259" key="9">
    <source>
        <dbReference type="PROSITE" id="PS51755"/>
    </source>
</evidence>
<evidence type="ECO:0000313" key="11">
    <source>
        <dbReference type="Proteomes" id="UP000032809"/>
    </source>
</evidence>
<dbReference type="InterPro" id="IPR039420">
    <property type="entry name" value="WalR-like"/>
</dbReference>
<dbReference type="InterPro" id="IPR036388">
    <property type="entry name" value="WH-like_DNA-bd_sf"/>
</dbReference>
<feature type="DNA-binding region" description="OmpR/PhoB-type" evidence="7">
    <location>
        <begin position="127"/>
        <end position="223"/>
    </location>
</feature>
<dbReference type="KEGG" id="dtn:DTL3_1031"/>
<dbReference type="STRING" id="1006576.DTL3_1031"/>
<dbReference type="SMART" id="SM00862">
    <property type="entry name" value="Trans_reg_C"/>
    <property type="match status" value="1"/>
</dbReference>
<evidence type="ECO:0000256" key="7">
    <source>
        <dbReference type="PROSITE-ProRule" id="PRU01091"/>
    </source>
</evidence>
<dbReference type="GO" id="GO:0006355">
    <property type="term" value="P:regulation of DNA-templated transcription"/>
    <property type="evidence" value="ECO:0007669"/>
    <property type="project" value="InterPro"/>
</dbReference>
<feature type="domain" description="Response regulatory" evidence="8">
    <location>
        <begin position="2"/>
        <end position="116"/>
    </location>
</feature>
<feature type="modified residue" description="4-aspartylphosphate" evidence="6">
    <location>
        <position position="51"/>
    </location>
</feature>
<keyword evidence="2" id="KW-0902">Two-component regulatory system</keyword>
<dbReference type="Pfam" id="PF00072">
    <property type="entry name" value="Response_reg"/>
    <property type="match status" value="1"/>
</dbReference>
<evidence type="ECO:0000259" key="8">
    <source>
        <dbReference type="PROSITE" id="PS50110"/>
    </source>
</evidence>
<evidence type="ECO:0000256" key="2">
    <source>
        <dbReference type="ARBA" id="ARBA00023012"/>
    </source>
</evidence>
<evidence type="ECO:0000256" key="1">
    <source>
        <dbReference type="ARBA" id="ARBA00022553"/>
    </source>
</evidence>
<keyword evidence="3" id="KW-0805">Transcription regulation</keyword>
<sequence length="227" mass="26366">MKILIIEDEKSISDLIRMNLILEGFETIVSDEGYKGLQMFKKEEPDLVILDLMLPDCDGFEILKEMQEANYRTPIVILTAKSDQNDKILGLGLGADDYITKPFDNKELILRIRNIFKRMKKSELNSSNEINIGVFKIINNSRQFFIDSQEIYLTKTEFDLMELLMNNHKQVLSREVLLNKIWGFESEVDTRAVDMTIQRLRKKLGSYGDCIQSLYGIGYKFEANDEE</sequence>
<dbReference type="InterPro" id="IPR001789">
    <property type="entry name" value="Sig_transdc_resp-reg_receiver"/>
</dbReference>
<dbReference type="PANTHER" id="PTHR48111">
    <property type="entry name" value="REGULATOR OF RPOS"/>
    <property type="match status" value="1"/>
</dbReference>
<keyword evidence="5" id="KW-0804">Transcription</keyword>
<dbReference type="GO" id="GO:0005829">
    <property type="term" value="C:cytosol"/>
    <property type="evidence" value="ECO:0007669"/>
    <property type="project" value="TreeGrafter"/>
</dbReference>
<dbReference type="AlphaFoldDB" id="A0A0C7P271"/>
<dbReference type="InterPro" id="IPR011006">
    <property type="entry name" value="CheY-like_superfamily"/>
</dbReference>
<dbReference type="InterPro" id="IPR001867">
    <property type="entry name" value="OmpR/PhoB-type_DNA-bd"/>
</dbReference>
<dbReference type="SUPFAM" id="SSF52172">
    <property type="entry name" value="CheY-like"/>
    <property type="match status" value="1"/>
</dbReference>
<dbReference type="PROSITE" id="PS50110">
    <property type="entry name" value="RESPONSE_REGULATORY"/>
    <property type="match status" value="1"/>
</dbReference>
<dbReference type="Proteomes" id="UP000032809">
    <property type="component" value="Chromosome I"/>
</dbReference>
<evidence type="ECO:0000313" key="10">
    <source>
        <dbReference type="EMBL" id="CEP78335.1"/>
    </source>
</evidence>
<dbReference type="CDD" id="cd00383">
    <property type="entry name" value="trans_reg_C"/>
    <property type="match status" value="1"/>
</dbReference>
<organism evidence="10 11">
    <name type="scientific">Defluviitoga tunisiensis</name>
    <dbReference type="NCBI Taxonomy" id="1006576"/>
    <lineage>
        <taxon>Bacteria</taxon>
        <taxon>Thermotogati</taxon>
        <taxon>Thermotogota</taxon>
        <taxon>Thermotogae</taxon>
        <taxon>Petrotogales</taxon>
        <taxon>Petrotogaceae</taxon>
        <taxon>Defluviitoga</taxon>
    </lineage>
</organism>
<evidence type="ECO:0000256" key="4">
    <source>
        <dbReference type="ARBA" id="ARBA00023125"/>
    </source>
</evidence>
<dbReference type="OrthoDB" id="48397at2"/>
<dbReference type="SMART" id="SM00448">
    <property type="entry name" value="REC"/>
    <property type="match status" value="1"/>
</dbReference>
<dbReference type="PROSITE" id="PS51755">
    <property type="entry name" value="OMPR_PHOB"/>
    <property type="match status" value="1"/>
</dbReference>
<dbReference type="GO" id="GO:0000976">
    <property type="term" value="F:transcription cis-regulatory region binding"/>
    <property type="evidence" value="ECO:0007669"/>
    <property type="project" value="TreeGrafter"/>
</dbReference>
<protein>
    <submittedName>
        <fullName evidence="10">XRE family transcriptional regulator</fullName>
    </submittedName>
</protein>